<dbReference type="Gene3D" id="3.40.930.10">
    <property type="entry name" value="Mannitol-specific EII, Chain A"/>
    <property type="match status" value="1"/>
</dbReference>
<dbReference type="PANTHER" id="PTHR30185">
    <property type="entry name" value="CRYPTIC BETA-GLUCOSIDE BGL OPERON ANTITERMINATOR"/>
    <property type="match status" value="1"/>
</dbReference>
<dbReference type="InterPro" id="IPR007737">
    <property type="entry name" value="Mga_HTH"/>
</dbReference>
<dbReference type="InterPro" id="IPR050661">
    <property type="entry name" value="BglG_antiterminators"/>
</dbReference>
<dbReference type="Proteomes" id="UP001230220">
    <property type="component" value="Unassembled WGS sequence"/>
</dbReference>
<dbReference type="Pfam" id="PF00359">
    <property type="entry name" value="PTS_EIIA_2"/>
    <property type="match status" value="1"/>
</dbReference>
<dbReference type="Gene3D" id="3.40.50.2300">
    <property type="match status" value="1"/>
</dbReference>
<dbReference type="InterPro" id="IPR036388">
    <property type="entry name" value="WH-like_DNA-bd_sf"/>
</dbReference>
<dbReference type="InterPro" id="IPR001034">
    <property type="entry name" value="DeoR_HTH"/>
</dbReference>
<feature type="domain" description="PRD" evidence="8">
    <location>
        <begin position="285"/>
        <end position="392"/>
    </location>
</feature>
<dbReference type="InterPro" id="IPR003501">
    <property type="entry name" value="PTS_EIIB_2/3"/>
</dbReference>
<dbReference type="Pfam" id="PF02302">
    <property type="entry name" value="PTS_IIB"/>
    <property type="match status" value="1"/>
</dbReference>
<evidence type="ECO:0000313" key="10">
    <source>
        <dbReference type="Proteomes" id="UP001230220"/>
    </source>
</evidence>
<feature type="domain" description="PTS EIIB type-2" evidence="7">
    <location>
        <begin position="396"/>
        <end position="487"/>
    </location>
</feature>
<dbReference type="InterPro" id="IPR016152">
    <property type="entry name" value="PTrfase/Anion_transptr"/>
</dbReference>
<dbReference type="Gene3D" id="1.10.10.10">
    <property type="entry name" value="Winged helix-like DNA-binding domain superfamily/Winged helix DNA-binding domain"/>
    <property type="match status" value="2"/>
</dbReference>
<dbReference type="RefSeq" id="WP_307409928.1">
    <property type="nucleotide sequence ID" value="NZ_JAUSUR010000006.1"/>
</dbReference>
<name>A0ABU0E630_9FIRM</name>
<dbReference type="PROSITE" id="PS51372">
    <property type="entry name" value="PRD_2"/>
    <property type="match status" value="1"/>
</dbReference>
<dbReference type="Gene3D" id="1.10.1790.10">
    <property type="entry name" value="PRD domain"/>
    <property type="match status" value="1"/>
</dbReference>
<dbReference type="InterPro" id="IPR011608">
    <property type="entry name" value="PRD"/>
</dbReference>
<dbReference type="InterPro" id="IPR013011">
    <property type="entry name" value="PTS_EIIB_2"/>
</dbReference>
<evidence type="ECO:0000259" key="8">
    <source>
        <dbReference type="PROSITE" id="PS51372"/>
    </source>
</evidence>
<evidence type="ECO:0000256" key="5">
    <source>
        <dbReference type="ARBA" id="ARBA00023163"/>
    </source>
</evidence>
<comment type="caution">
    <text evidence="9">The sequence shown here is derived from an EMBL/GenBank/DDBJ whole genome shotgun (WGS) entry which is preliminary data.</text>
</comment>
<dbReference type="Pfam" id="PF08279">
    <property type="entry name" value="HTH_11"/>
    <property type="match status" value="1"/>
</dbReference>
<dbReference type="SUPFAM" id="SSF46785">
    <property type="entry name" value="Winged helix' DNA-binding domain"/>
    <property type="match status" value="1"/>
</dbReference>
<evidence type="ECO:0000256" key="1">
    <source>
        <dbReference type="ARBA" id="ARBA00022679"/>
    </source>
</evidence>
<keyword evidence="3" id="KW-0805">Transcription regulation</keyword>
<feature type="domain" description="PTS EIIA type-2" evidence="6">
    <location>
        <begin position="490"/>
        <end position="629"/>
    </location>
</feature>
<keyword evidence="1" id="KW-0808">Transferase</keyword>
<evidence type="ECO:0000259" key="6">
    <source>
        <dbReference type="PROSITE" id="PS51094"/>
    </source>
</evidence>
<keyword evidence="10" id="KW-1185">Reference proteome</keyword>
<dbReference type="SMART" id="SM00420">
    <property type="entry name" value="HTH_DEOR"/>
    <property type="match status" value="1"/>
</dbReference>
<dbReference type="CDD" id="cd05568">
    <property type="entry name" value="PTS_IIB_bgl_like"/>
    <property type="match status" value="1"/>
</dbReference>
<dbReference type="InterPro" id="IPR036095">
    <property type="entry name" value="PTS_EIIB-like_sf"/>
</dbReference>
<reference evidence="9 10" key="1">
    <citation type="submission" date="2023-07" db="EMBL/GenBank/DDBJ databases">
        <title>Genomic Encyclopedia of Type Strains, Phase IV (KMG-IV): sequencing the most valuable type-strain genomes for metagenomic binning, comparative biology and taxonomic classification.</title>
        <authorList>
            <person name="Goeker M."/>
        </authorList>
    </citation>
    <scope>NUCLEOTIDE SEQUENCE [LARGE SCALE GENOMIC DNA]</scope>
    <source>
        <strain evidence="9 10">DSM 16784</strain>
    </source>
</reference>
<evidence type="ECO:0000259" key="7">
    <source>
        <dbReference type="PROSITE" id="PS51099"/>
    </source>
</evidence>
<dbReference type="PROSITE" id="PS51094">
    <property type="entry name" value="PTS_EIIA_TYPE_2"/>
    <property type="match status" value="1"/>
</dbReference>
<dbReference type="InterPro" id="IPR036390">
    <property type="entry name" value="WH_DNA-bd_sf"/>
</dbReference>
<keyword evidence="2" id="KW-0677">Repeat</keyword>
<proteinExistence type="predicted"/>
<accession>A0ABU0E630</accession>
<keyword evidence="4" id="KW-0010">Activator</keyword>
<dbReference type="EMBL" id="JAUSUR010000006">
    <property type="protein sequence ID" value="MDQ0362369.1"/>
    <property type="molecule type" value="Genomic_DNA"/>
</dbReference>
<gene>
    <name evidence="9" type="ORF">J2S15_003123</name>
</gene>
<evidence type="ECO:0000256" key="4">
    <source>
        <dbReference type="ARBA" id="ARBA00023159"/>
    </source>
</evidence>
<dbReference type="SUPFAM" id="SSF63520">
    <property type="entry name" value="PTS-regulatory domain, PRD"/>
    <property type="match status" value="1"/>
</dbReference>
<sequence>MRKEEILKRLLQGKTVWTSKQLATLLNVSDRTIRDDIKKLNYELENQGAIIVSSSEGYSLDIQDNERFQNYLQSLSVNELKDSLDQIVYQIIYMLLIYQEYIKLDDLCEELYISRSTANRYMKEVKTILKNYDLKLVSKPNYGMRIEGRLVNIRRLLADKIADGTFPDLSISADAKFKKINRFNQQIMDVISEVLNEQEYQFSDITLESLLLHIQVMYMIREFPRDHTYVRLPQDSQELEVARILVDRLSTVGLEKLEEDDIHHLAIQLKAKHKYDNIMNEENPIVSEDLNRIVNRILEACKQKYNVDFFEDFDLWMSLSLHLIPLVTRIRYQMRMRNPLLDQTKATYPLAFNLAVEVGIVLKEEFDVKLDEDELGYFAIYFSLALDRHKVVTKKRKILIVCSSGRATSSLLAYKIKSNFNKYIDFVETTNLYDLHNKDVDSYDYILTTVPVNKQLGKPIIQISCFLDSHDVKTIESSLTQDDKSVHFTDCIEEDQVFCLPPHEDYEVIIREICNRLPKRLGVGERFVSEVLQRDKLYSTAIGNLVAIPHSIEPLANQTFVSITILEQPILWKEKMVQVVVLLGLQKDLDQDMQVFYKEFTDFVTNESKISKVIHRPTYKNVIDVIKEKI</sequence>
<dbReference type="InterPro" id="IPR013196">
    <property type="entry name" value="HTH_11"/>
</dbReference>
<dbReference type="Pfam" id="PF00874">
    <property type="entry name" value="PRD"/>
    <property type="match status" value="1"/>
</dbReference>
<organism evidence="9 10">
    <name type="scientific">Breznakia pachnodae</name>
    <dbReference type="NCBI Taxonomy" id="265178"/>
    <lineage>
        <taxon>Bacteria</taxon>
        <taxon>Bacillati</taxon>
        <taxon>Bacillota</taxon>
        <taxon>Erysipelotrichia</taxon>
        <taxon>Erysipelotrichales</taxon>
        <taxon>Erysipelotrichaceae</taxon>
        <taxon>Breznakia</taxon>
    </lineage>
</organism>
<evidence type="ECO:0000313" key="9">
    <source>
        <dbReference type="EMBL" id="MDQ0362369.1"/>
    </source>
</evidence>
<dbReference type="PROSITE" id="PS51099">
    <property type="entry name" value="PTS_EIIB_TYPE_2"/>
    <property type="match status" value="1"/>
</dbReference>
<evidence type="ECO:0000256" key="3">
    <source>
        <dbReference type="ARBA" id="ARBA00023015"/>
    </source>
</evidence>
<evidence type="ECO:0000256" key="2">
    <source>
        <dbReference type="ARBA" id="ARBA00022737"/>
    </source>
</evidence>
<dbReference type="PANTHER" id="PTHR30185:SF13">
    <property type="entry name" value="LICABCH OPERON REGULATOR-RELATED"/>
    <property type="match status" value="1"/>
</dbReference>
<dbReference type="Pfam" id="PF05043">
    <property type="entry name" value="Mga"/>
    <property type="match status" value="1"/>
</dbReference>
<dbReference type="SUPFAM" id="SSF52794">
    <property type="entry name" value="PTS system IIB component-like"/>
    <property type="match status" value="1"/>
</dbReference>
<dbReference type="InterPro" id="IPR002178">
    <property type="entry name" value="PTS_EIIA_type-2_dom"/>
</dbReference>
<dbReference type="SUPFAM" id="SSF55804">
    <property type="entry name" value="Phoshotransferase/anion transport protein"/>
    <property type="match status" value="1"/>
</dbReference>
<keyword evidence="5" id="KW-0804">Transcription</keyword>
<protein>
    <submittedName>
        <fullName evidence="9">Lichenan operon transcriptional antiterminator</fullName>
    </submittedName>
</protein>
<dbReference type="InterPro" id="IPR036634">
    <property type="entry name" value="PRD_sf"/>
</dbReference>